<organism evidence="2 3">
    <name type="scientific">Actinacidiphila acidipaludis</name>
    <dbReference type="NCBI Taxonomy" id="2873382"/>
    <lineage>
        <taxon>Bacteria</taxon>
        <taxon>Bacillati</taxon>
        <taxon>Actinomycetota</taxon>
        <taxon>Actinomycetes</taxon>
        <taxon>Kitasatosporales</taxon>
        <taxon>Streptomycetaceae</taxon>
        <taxon>Actinacidiphila</taxon>
    </lineage>
</organism>
<keyword evidence="3" id="KW-1185">Reference proteome</keyword>
<evidence type="ECO:0000313" key="2">
    <source>
        <dbReference type="EMBL" id="MBY8879790.1"/>
    </source>
</evidence>
<feature type="compositionally biased region" description="Low complexity" evidence="1">
    <location>
        <begin position="245"/>
        <end position="255"/>
    </location>
</feature>
<feature type="compositionally biased region" description="Polar residues" evidence="1">
    <location>
        <begin position="143"/>
        <end position="159"/>
    </location>
</feature>
<accession>A0ABS7Q9G1</accession>
<protein>
    <submittedName>
        <fullName evidence="2">Uncharacterized protein</fullName>
    </submittedName>
</protein>
<gene>
    <name evidence="2" type="ORF">K7862_19410</name>
</gene>
<evidence type="ECO:0000313" key="3">
    <source>
        <dbReference type="Proteomes" id="UP000778578"/>
    </source>
</evidence>
<dbReference type="Proteomes" id="UP000778578">
    <property type="component" value="Unassembled WGS sequence"/>
</dbReference>
<comment type="caution">
    <text evidence="2">The sequence shown here is derived from an EMBL/GenBank/DDBJ whole genome shotgun (WGS) entry which is preliminary data.</text>
</comment>
<name>A0ABS7Q9G1_9ACTN</name>
<feature type="region of interest" description="Disordered" evidence="1">
    <location>
        <begin position="79"/>
        <end position="104"/>
    </location>
</feature>
<feature type="compositionally biased region" description="Low complexity" evidence="1">
    <location>
        <begin position="165"/>
        <end position="181"/>
    </location>
</feature>
<feature type="region of interest" description="Disordered" evidence="1">
    <location>
        <begin position="232"/>
        <end position="255"/>
    </location>
</feature>
<sequence length="255" mass="25801">MTASEHPEFPFPDDRPGPHWLDEEVAERLLDGELDAAGVDGRAADLARLLALAASEADARPVRPDAERAVMAAFREAHAAGHRARPVRAAGAAPGRRRTRGPRSLKALAGGVAAVFVLSGVAIAAETGTLTHPFHSGGGTPARTRSASPSGTVTGSASPSHDRPAGTTGAPTHTTPGSSPSATPPSSPSPLPGVKGLCQSYAKASQHGHNLDSTAQRRLAAAAGGPAKIPAFCAQFTPAPPPGHTKPTPTASTHK</sequence>
<dbReference type="EMBL" id="JAINZZ010000023">
    <property type="protein sequence ID" value="MBY8879790.1"/>
    <property type="molecule type" value="Genomic_DNA"/>
</dbReference>
<proteinExistence type="predicted"/>
<feature type="region of interest" description="Disordered" evidence="1">
    <location>
        <begin position="130"/>
        <end position="196"/>
    </location>
</feature>
<reference evidence="2 3" key="1">
    <citation type="submission" date="2021-08" db="EMBL/GenBank/DDBJ databases">
        <title>WGS of actinomycetes from Thailand.</title>
        <authorList>
            <person name="Thawai C."/>
        </authorList>
    </citation>
    <scope>NUCLEOTIDE SEQUENCE [LARGE SCALE GENOMIC DNA]</scope>
    <source>
        <strain evidence="2 3">PLK6-54</strain>
    </source>
</reference>
<evidence type="ECO:0000256" key="1">
    <source>
        <dbReference type="SAM" id="MobiDB-lite"/>
    </source>
</evidence>
<feature type="compositionally biased region" description="Pro residues" evidence="1">
    <location>
        <begin position="182"/>
        <end position="191"/>
    </location>
</feature>
<dbReference type="RefSeq" id="WP_222964171.1">
    <property type="nucleotide sequence ID" value="NZ_JAINZZ010000023.1"/>
</dbReference>